<sequence length="208" mass="22567">MGSNGSPFQHNRSGSNQAPSRSGFKHRQRTRSDHYGREGHPAAKCYKLHEHPPHSNDGTSSMPRSQPHGLVASSEKYMFPSPSSTPIPIGDQSSSLLATPISQEQNNHILAILQQGRNEPSTNFVGTALTSFQNNSWIIDRGATNDKCSTPRLLHTMSPNTALSNVQMSNGSPAPITQIGVTSINSSLHYSQPLSFSGPQHQENDWSG</sequence>
<evidence type="ECO:0000256" key="1">
    <source>
        <dbReference type="SAM" id="MobiDB-lite"/>
    </source>
</evidence>
<organism evidence="2 3">
    <name type="scientific">Ilex paraguariensis</name>
    <name type="common">yerba mate</name>
    <dbReference type="NCBI Taxonomy" id="185542"/>
    <lineage>
        <taxon>Eukaryota</taxon>
        <taxon>Viridiplantae</taxon>
        <taxon>Streptophyta</taxon>
        <taxon>Embryophyta</taxon>
        <taxon>Tracheophyta</taxon>
        <taxon>Spermatophyta</taxon>
        <taxon>Magnoliopsida</taxon>
        <taxon>eudicotyledons</taxon>
        <taxon>Gunneridae</taxon>
        <taxon>Pentapetalae</taxon>
        <taxon>asterids</taxon>
        <taxon>campanulids</taxon>
        <taxon>Aquifoliales</taxon>
        <taxon>Aquifoliaceae</taxon>
        <taxon>Ilex</taxon>
    </lineage>
</organism>
<feature type="compositionally biased region" description="Basic and acidic residues" evidence="1">
    <location>
        <begin position="30"/>
        <end position="54"/>
    </location>
</feature>
<evidence type="ECO:0000313" key="3">
    <source>
        <dbReference type="Proteomes" id="UP001642360"/>
    </source>
</evidence>
<evidence type="ECO:0000313" key="2">
    <source>
        <dbReference type="EMBL" id="CAK9136035.1"/>
    </source>
</evidence>
<reference evidence="2 3" key="1">
    <citation type="submission" date="2024-02" db="EMBL/GenBank/DDBJ databases">
        <authorList>
            <person name="Vignale AGUSTIN F."/>
            <person name="Sosa J E."/>
            <person name="Modenutti C."/>
        </authorList>
    </citation>
    <scope>NUCLEOTIDE SEQUENCE [LARGE SCALE GENOMIC DNA]</scope>
</reference>
<feature type="compositionally biased region" description="Polar residues" evidence="1">
    <location>
        <begin position="1"/>
        <end position="20"/>
    </location>
</feature>
<comment type="caution">
    <text evidence="2">The sequence shown here is derived from an EMBL/GenBank/DDBJ whole genome shotgun (WGS) entry which is preliminary data.</text>
</comment>
<dbReference type="EMBL" id="CAUOFW020000729">
    <property type="protein sequence ID" value="CAK9136035.1"/>
    <property type="molecule type" value="Genomic_DNA"/>
</dbReference>
<feature type="region of interest" description="Disordered" evidence="1">
    <location>
        <begin position="1"/>
        <end position="68"/>
    </location>
</feature>
<accession>A0ABC8QXF8</accession>
<dbReference type="AlphaFoldDB" id="A0ABC8QXF8"/>
<gene>
    <name evidence="2" type="ORF">ILEXP_LOCUS3000</name>
</gene>
<proteinExistence type="predicted"/>
<name>A0ABC8QXF8_9AQUA</name>
<keyword evidence="3" id="KW-1185">Reference proteome</keyword>
<dbReference type="Proteomes" id="UP001642360">
    <property type="component" value="Unassembled WGS sequence"/>
</dbReference>
<protein>
    <submittedName>
        <fullName evidence="2">Uncharacterized protein</fullName>
    </submittedName>
</protein>